<dbReference type="SMART" id="SM00278">
    <property type="entry name" value="HhH1"/>
    <property type="match status" value="2"/>
</dbReference>
<reference evidence="3 4" key="1">
    <citation type="journal article" date="2014" name="Int. J. Syst. Evol. Microbiol.">
        <title>Complete genome sequence of Corynebacterium casei LMG S-19264T (=DSM 44701T), isolated from a smear-ripened cheese.</title>
        <authorList>
            <consortium name="US DOE Joint Genome Institute (JGI-PGF)"/>
            <person name="Walter F."/>
            <person name="Albersmeier A."/>
            <person name="Kalinowski J."/>
            <person name="Ruckert C."/>
        </authorList>
    </citation>
    <scope>NUCLEOTIDE SEQUENCE [LARGE SCALE GENOMIC DNA]</scope>
    <source>
        <strain evidence="3 4">KCTC 19473</strain>
    </source>
</reference>
<feature type="region of interest" description="Disordered" evidence="1">
    <location>
        <begin position="297"/>
        <end position="329"/>
    </location>
</feature>
<keyword evidence="4" id="KW-1185">Reference proteome</keyword>
<evidence type="ECO:0000256" key="1">
    <source>
        <dbReference type="SAM" id="MobiDB-lite"/>
    </source>
</evidence>
<gene>
    <name evidence="3" type="ORF">GCM10007147_00610</name>
</gene>
<dbReference type="AlphaFoldDB" id="A0A918X6H1"/>
<dbReference type="Gene3D" id="1.10.150.20">
    <property type="entry name" value="5' to 3' exonuclease, C-terminal subdomain"/>
    <property type="match status" value="1"/>
</dbReference>
<dbReference type="Gene3D" id="3.10.560.10">
    <property type="entry name" value="Outer membrane lipoprotein wza domain like"/>
    <property type="match status" value="1"/>
</dbReference>
<dbReference type="PANTHER" id="PTHR21180">
    <property type="entry name" value="ENDONUCLEASE/EXONUCLEASE/PHOSPHATASE FAMILY DOMAIN-CONTAINING PROTEIN 1"/>
    <property type="match status" value="1"/>
</dbReference>
<feature type="domain" description="Helix-hairpin-helix DNA-binding motif class 1" evidence="2">
    <location>
        <begin position="414"/>
        <end position="433"/>
    </location>
</feature>
<dbReference type="GO" id="GO:0003677">
    <property type="term" value="F:DNA binding"/>
    <property type="evidence" value="ECO:0007669"/>
    <property type="project" value="InterPro"/>
</dbReference>
<dbReference type="InterPro" id="IPR051675">
    <property type="entry name" value="Endo/Exo/Phosphatase_dom_1"/>
</dbReference>
<dbReference type="GO" id="GO:0015628">
    <property type="term" value="P:protein secretion by the type II secretion system"/>
    <property type="evidence" value="ECO:0007669"/>
    <property type="project" value="TreeGrafter"/>
</dbReference>
<feature type="compositionally biased region" description="Low complexity" evidence="1">
    <location>
        <begin position="195"/>
        <end position="208"/>
    </location>
</feature>
<feature type="region of interest" description="Disordered" evidence="1">
    <location>
        <begin position="1"/>
        <end position="243"/>
    </location>
</feature>
<dbReference type="RefSeq" id="WP_017575276.1">
    <property type="nucleotide sequence ID" value="NZ_BMXL01000001.1"/>
</dbReference>
<evidence type="ECO:0000313" key="3">
    <source>
        <dbReference type="EMBL" id="GHD14503.1"/>
    </source>
</evidence>
<evidence type="ECO:0000259" key="2">
    <source>
        <dbReference type="SMART" id="SM00278"/>
    </source>
</evidence>
<dbReference type="Pfam" id="PF12836">
    <property type="entry name" value="HHH_3"/>
    <property type="match status" value="1"/>
</dbReference>
<dbReference type="InterPro" id="IPR019554">
    <property type="entry name" value="Soluble_ligand-bd"/>
</dbReference>
<dbReference type="InterPro" id="IPR003583">
    <property type="entry name" value="Hlx-hairpin-Hlx_DNA-bd_motif"/>
</dbReference>
<dbReference type="Proteomes" id="UP000654947">
    <property type="component" value="Unassembled WGS sequence"/>
</dbReference>
<feature type="domain" description="Helix-hairpin-helix DNA-binding motif class 1" evidence="2">
    <location>
        <begin position="445"/>
        <end position="464"/>
    </location>
</feature>
<sequence>MEARSPAGADTGDELSPSATDPDDDLLDGTVTTRLRPRRAPSPHTPDPTGTAHGPGPSGRTRGARANGQAPSTSEHTAAEDPPISTEVLRDHRPRIPTGPSSATAESARPSPPSHVERELPDDGTVRLRPRSPAPAHPGSGTAPRPPTARKWVGHRPLGEQPREYRRPSWPVHPPSGKQRSTASADWPDRDPEDTVAVAAPVPGTAPGRRSREPEGSPWLDPCDEEVLKERRPPSGYVEFDTDDAADGPMNRLARWWGPNAALSKRAVVALFVLGAAAVLAALLFLRREPEEVDLPEMAPQAAPESGGSGDGATEDGTAGDGAGPGADEDVVVHVGGAVEEPGLYTLPSGARVLDAVEEAGGALPDADLDLVNLARPVADGERILLGSEVAAEDAEDEGGQDGGRISLNQADGAALEALPGIGEAKAEAILEHRDSLGGSFSDVEELMEVSGIGQSTFDGLEDRVML</sequence>
<protein>
    <recommendedName>
        <fullName evidence="2">Helix-hairpin-helix DNA-binding motif class 1 domain-containing protein</fullName>
    </recommendedName>
</protein>
<feature type="compositionally biased region" description="Basic and acidic residues" evidence="1">
    <location>
        <begin position="157"/>
        <end position="167"/>
    </location>
</feature>
<comment type="caution">
    <text evidence="3">The sequence shown here is derived from an EMBL/GenBank/DDBJ whole genome shotgun (WGS) entry which is preliminary data.</text>
</comment>
<dbReference type="EMBL" id="BMXL01000001">
    <property type="protein sequence ID" value="GHD14503.1"/>
    <property type="molecule type" value="Genomic_DNA"/>
</dbReference>
<proteinExistence type="predicted"/>
<dbReference type="InterPro" id="IPR010994">
    <property type="entry name" value="RuvA_2-like"/>
</dbReference>
<dbReference type="GO" id="GO:0015627">
    <property type="term" value="C:type II protein secretion system complex"/>
    <property type="evidence" value="ECO:0007669"/>
    <property type="project" value="TreeGrafter"/>
</dbReference>
<dbReference type="SUPFAM" id="SSF47781">
    <property type="entry name" value="RuvA domain 2-like"/>
    <property type="match status" value="1"/>
</dbReference>
<dbReference type="Pfam" id="PF10531">
    <property type="entry name" value="SLBB"/>
    <property type="match status" value="1"/>
</dbReference>
<organism evidence="3 4">
    <name type="scientific">Nocardiopsis kunsanensis</name>
    <dbReference type="NCBI Taxonomy" id="141693"/>
    <lineage>
        <taxon>Bacteria</taxon>
        <taxon>Bacillati</taxon>
        <taxon>Actinomycetota</taxon>
        <taxon>Actinomycetes</taxon>
        <taxon>Streptosporangiales</taxon>
        <taxon>Nocardiopsidaceae</taxon>
        <taxon>Nocardiopsis</taxon>
    </lineage>
</organism>
<evidence type="ECO:0000313" key="4">
    <source>
        <dbReference type="Proteomes" id="UP000654947"/>
    </source>
</evidence>
<dbReference type="GO" id="GO:0006281">
    <property type="term" value="P:DNA repair"/>
    <property type="evidence" value="ECO:0007669"/>
    <property type="project" value="InterPro"/>
</dbReference>
<dbReference type="PANTHER" id="PTHR21180:SF32">
    <property type="entry name" value="ENDONUCLEASE_EXONUCLEASE_PHOSPHATASE FAMILY DOMAIN-CONTAINING PROTEIN 1"/>
    <property type="match status" value="1"/>
</dbReference>
<feature type="compositionally biased region" description="Basic and acidic residues" evidence="1">
    <location>
        <begin position="115"/>
        <end position="126"/>
    </location>
</feature>
<name>A0A918X6H1_9ACTN</name>
<accession>A0A918X6H1</accession>